<sequence>MIFEFKNVGKINKGHLSLSDITIITGENNTGKTYITYSIYGLFLNLENKLEITPEQKIFSSIVNEYITSFFNEDKISISNDTLSLLLESFLSNISNETSDNLHTIFKAEKSLFSSSKVSIKAEKDLKLNLKDKNFSLYSDTLEYQINFKKLKSGAIDIILDTKQNPFVLENISCDEDKKNIEHYKVLLTFAFDKLIKSYFDNYAYSPLVASSERSSISLFYKQLDESNSHILNNVLNRGLKQGKKGKINLNSVSKFALPIKDNIDKARSYYSLYKKECDFYLKNTKIQNILKSLVGGGYEDQEDNIYYIDEKGKKHQLHTASSSVKSLFLIDFYIKNLIEKNTILIIDEPEANLHPNKQILMAQLIVELALSGVKVLLTTHSDYLLREINNCIMASNVDGYKHEFRSPISSKKIKAYAILPNGVLEELSVHKKYGLDAKYFDEIITLHQNESDEIFGMVK</sequence>
<organism evidence="2 3">
    <name type="scientific">Haemophilus haemolyticus</name>
    <dbReference type="NCBI Taxonomy" id="726"/>
    <lineage>
        <taxon>Bacteria</taxon>
        <taxon>Pseudomonadati</taxon>
        <taxon>Pseudomonadota</taxon>
        <taxon>Gammaproteobacteria</taxon>
        <taxon>Pasteurellales</taxon>
        <taxon>Pasteurellaceae</taxon>
        <taxon>Haemophilus</taxon>
    </lineage>
</organism>
<dbReference type="InterPro" id="IPR051396">
    <property type="entry name" value="Bact_Antivir_Def_Nuclease"/>
</dbReference>
<dbReference type="PANTHER" id="PTHR43581:SF2">
    <property type="entry name" value="EXCINUCLEASE ATPASE SUBUNIT"/>
    <property type="match status" value="1"/>
</dbReference>
<dbReference type="Pfam" id="PF13175">
    <property type="entry name" value="AAA_15"/>
    <property type="match status" value="1"/>
</dbReference>
<accession>A0A502LK32</accession>
<dbReference type="AlphaFoldDB" id="A0A502LK32"/>
<dbReference type="EMBL" id="SDPB01000012">
    <property type="protein sequence ID" value="TPH23369.1"/>
    <property type="molecule type" value="Genomic_DNA"/>
</dbReference>
<gene>
    <name evidence="2" type="ORF">EUX48_04970</name>
</gene>
<name>A0A502LK32_HAEHA</name>
<dbReference type="InterPro" id="IPR041685">
    <property type="entry name" value="AAA_GajA/Old/RecF-like"/>
</dbReference>
<evidence type="ECO:0000313" key="2">
    <source>
        <dbReference type="EMBL" id="TPH23369.1"/>
    </source>
</evidence>
<dbReference type="CDD" id="cd00267">
    <property type="entry name" value="ABC_ATPase"/>
    <property type="match status" value="1"/>
</dbReference>
<dbReference type="Proteomes" id="UP000316888">
    <property type="component" value="Unassembled WGS sequence"/>
</dbReference>
<feature type="domain" description="Endonuclease GajA/Old nuclease/RecF-like AAA" evidence="1">
    <location>
        <begin position="6"/>
        <end position="385"/>
    </location>
</feature>
<keyword evidence="2" id="KW-0547">Nucleotide-binding</keyword>
<dbReference type="Gene3D" id="3.40.50.300">
    <property type="entry name" value="P-loop containing nucleotide triphosphate hydrolases"/>
    <property type="match status" value="1"/>
</dbReference>
<proteinExistence type="predicted"/>
<keyword evidence="2" id="KW-0067">ATP-binding</keyword>
<dbReference type="SUPFAM" id="SSF52540">
    <property type="entry name" value="P-loop containing nucleoside triphosphate hydrolases"/>
    <property type="match status" value="1"/>
</dbReference>
<dbReference type="GO" id="GO:0005524">
    <property type="term" value="F:ATP binding"/>
    <property type="evidence" value="ECO:0007669"/>
    <property type="project" value="UniProtKB-KW"/>
</dbReference>
<protein>
    <submittedName>
        <fullName evidence="2">ATP-binding protein</fullName>
    </submittedName>
</protein>
<evidence type="ECO:0000259" key="1">
    <source>
        <dbReference type="Pfam" id="PF13175"/>
    </source>
</evidence>
<evidence type="ECO:0000313" key="3">
    <source>
        <dbReference type="Proteomes" id="UP000316888"/>
    </source>
</evidence>
<dbReference type="RefSeq" id="WP_140536128.1">
    <property type="nucleotide sequence ID" value="NZ_SDPB01000012.1"/>
</dbReference>
<dbReference type="PANTHER" id="PTHR43581">
    <property type="entry name" value="ATP/GTP PHOSPHATASE"/>
    <property type="match status" value="1"/>
</dbReference>
<dbReference type="InterPro" id="IPR027417">
    <property type="entry name" value="P-loop_NTPase"/>
</dbReference>
<reference evidence="2 3" key="1">
    <citation type="submission" date="2019-01" db="EMBL/GenBank/DDBJ databases">
        <title>Comparative genomic analysis identifies haemin-independent Haemophilus haemolyticus: a formal re-classification of Haemophilus intermedius.</title>
        <authorList>
            <person name="Harris T.M."/>
            <person name="Price E.P."/>
            <person name="Sarovich D.S."/>
            <person name="Norskov-Lauritsen N."/>
            <person name="Beissbarth J."/>
            <person name="Chang A.B."/>
            <person name="Smith-Vaughan H.C."/>
        </authorList>
    </citation>
    <scope>NUCLEOTIDE SEQUENCE [LARGE SCALE GENOMIC DNA]</scope>
    <source>
        <strain evidence="2 3">60824 B Hi-4</strain>
    </source>
</reference>
<comment type="caution">
    <text evidence="2">The sequence shown here is derived from an EMBL/GenBank/DDBJ whole genome shotgun (WGS) entry which is preliminary data.</text>
</comment>